<evidence type="ECO:0000256" key="1">
    <source>
        <dbReference type="ARBA" id="ARBA00023002"/>
    </source>
</evidence>
<dbReference type="OrthoDB" id="4174719at2"/>
<dbReference type="PANTHER" id="PTHR43774">
    <property type="entry name" value="PEPTIDE METHIONINE SULFOXIDE REDUCTASE"/>
    <property type="match status" value="1"/>
</dbReference>
<evidence type="ECO:0000313" key="8">
    <source>
        <dbReference type="Proteomes" id="UP000078558"/>
    </source>
</evidence>
<dbReference type="InterPro" id="IPR036509">
    <property type="entry name" value="Met_Sox_Rdtase_MsrA_sf"/>
</dbReference>
<dbReference type="EMBL" id="FLRC01000015">
    <property type="protein sequence ID" value="SBT25234.1"/>
    <property type="molecule type" value="Genomic_DNA"/>
</dbReference>
<evidence type="ECO:0000256" key="3">
    <source>
        <dbReference type="ARBA" id="ARBA00048782"/>
    </source>
</evidence>
<gene>
    <name evidence="4" type="primary">msrA</name>
    <name evidence="6" type="ORF">ODI_00333</name>
    <name evidence="7" type="ORF">ODI_R0925</name>
</gene>
<dbReference type="Proteomes" id="UP000078558">
    <property type="component" value="Chromosome I"/>
</dbReference>
<accession>A0A1C3K1D2</accession>
<dbReference type="KEGG" id="odi:ODI_R0925"/>
<comment type="catalytic activity">
    <reaction evidence="3 4">
        <text>[thioredoxin]-disulfide + L-methionine + H2O = L-methionine (S)-S-oxide + [thioredoxin]-dithiol</text>
        <dbReference type="Rhea" id="RHEA:19993"/>
        <dbReference type="Rhea" id="RHEA-COMP:10698"/>
        <dbReference type="Rhea" id="RHEA-COMP:10700"/>
        <dbReference type="ChEBI" id="CHEBI:15377"/>
        <dbReference type="ChEBI" id="CHEBI:29950"/>
        <dbReference type="ChEBI" id="CHEBI:50058"/>
        <dbReference type="ChEBI" id="CHEBI:57844"/>
        <dbReference type="ChEBI" id="CHEBI:58772"/>
        <dbReference type="EC" id="1.8.4.11"/>
    </reaction>
</comment>
<dbReference type="RefSeq" id="WP_067752795.1">
    <property type="nucleotide sequence ID" value="NZ_LT907988.1"/>
</dbReference>
<keyword evidence="8" id="KW-1185">Reference proteome</keyword>
<keyword evidence="1 4" id="KW-0560">Oxidoreductase</keyword>
<dbReference type="HAMAP" id="MF_01401">
    <property type="entry name" value="MsrA"/>
    <property type="match status" value="1"/>
</dbReference>
<organism evidence="6 8">
    <name type="scientific">Orrella dioscoreae</name>
    <dbReference type="NCBI Taxonomy" id="1851544"/>
    <lineage>
        <taxon>Bacteria</taxon>
        <taxon>Pseudomonadati</taxon>
        <taxon>Pseudomonadota</taxon>
        <taxon>Betaproteobacteria</taxon>
        <taxon>Burkholderiales</taxon>
        <taxon>Alcaligenaceae</taxon>
        <taxon>Orrella</taxon>
    </lineage>
</organism>
<dbReference type="AlphaFoldDB" id="A0A1C3K1D2"/>
<name>A0A1C3K1D2_9BURK</name>
<dbReference type="STRING" id="1851544.ODI_00333"/>
<evidence type="ECO:0000313" key="6">
    <source>
        <dbReference type="EMBL" id="SBT25234.1"/>
    </source>
</evidence>
<dbReference type="Pfam" id="PF01625">
    <property type="entry name" value="PMSR"/>
    <property type="match status" value="1"/>
</dbReference>
<dbReference type="EC" id="1.8.4.11" evidence="4"/>
<proteinExistence type="inferred from homology"/>
<comment type="similarity">
    <text evidence="4">Belongs to the MsrA Met sulfoxide reductase family.</text>
</comment>
<evidence type="ECO:0000259" key="5">
    <source>
        <dbReference type="Pfam" id="PF01625"/>
    </source>
</evidence>
<reference evidence="7 8" key="2">
    <citation type="submission" date="2017-08" db="EMBL/GenBank/DDBJ databases">
        <authorList>
            <person name="de Groot N.N."/>
        </authorList>
    </citation>
    <scope>NUCLEOTIDE SEQUENCE [LARGE SCALE GENOMIC DNA]</scope>
    <source>
        <strain evidence="7">Orrdi1</strain>
    </source>
</reference>
<dbReference type="Gene3D" id="3.30.1060.10">
    <property type="entry name" value="Peptide methionine sulphoxide reductase MsrA"/>
    <property type="match status" value="1"/>
</dbReference>
<dbReference type="GO" id="GO:0008113">
    <property type="term" value="F:peptide-methionine (S)-S-oxide reductase activity"/>
    <property type="evidence" value="ECO:0007669"/>
    <property type="project" value="UniProtKB-UniRule"/>
</dbReference>
<protein>
    <recommendedName>
        <fullName evidence="4">Peptide methionine sulfoxide reductase MsrA</fullName>
        <shortName evidence="4">Protein-methionine-S-oxide reductase</shortName>
        <ecNumber evidence="4">1.8.4.11</ecNumber>
    </recommendedName>
    <alternativeName>
        <fullName evidence="4">Peptide-methionine (S)-S-oxide reductase</fullName>
        <shortName evidence="4">Peptide Met(O) reductase</shortName>
    </alternativeName>
</protein>
<dbReference type="SUPFAM" id="SSF55068">
    <property type="entry name" value="Peptide methionine sulfoxide reductase"/>
    <property type="match status" value="1"/>
</dbReference>
<dbReference type="InterPro" id="IPR002569">
    <property type="entry name" value="Met_Sox_Rdtase_MsrA_dom"/>
</dbReference>
<dbReference type="EMBL" id="LT907988">
    <property type="protein sequence ID" value="SOE47598.1"/>
    <property type="molecule type" value="Genomic_DNA"/>
</dbReference>
<evidence type="ECO:0000256" key="2">
    <source>
        <dbReference type="ARBA" id="ARBA00047806"/>
    </source>
</evidence>
<comment type="function">
    <text evidence="4">Has an important function as a repair enzyme for proteins that have been inactivated by oxidation. Catalyzes the reversible oxidation-reduction of methionine sulfoxide in proteins to methionine.</text>
</comment>
<evidence type="ECO:0000313" key="7">
    <source>
        <dbReference type="EMBL" id="SOE47598.1"/>
    </source>
</evidence>
<dbReference type="PANTHER" id="PTHR43774:SF1">
    <property type="entry name" value="PEPTIDE METHIONINE SULFOXIDE REDUCTASE MSRA 2"/>
    <property type="match status" value="1"/>
</dbReference>
<feature type="domain" description="Peptide methionine sulphoxide reductase MsrA" evidence="5">
    <location>
        <begin position="11"/>
        <end position="163"/>
    </location>
</feature>
<sequence>MSVSSSSSQVAVFGGGCFWCVEAVFKPLKGVVSVTSGYSGGHVDHPTYEQVCGKGTGHIEVARIEFDPSVVSYDTLLEVFFATHDPTTQDRQGNDVGPQYRSAIFWQDDAQRESAQEAIDRLTREDVFGAPLVTELRAPAPFWPAEPEHDDYYARHPQQGYCQFVIAPKVAKLRKQFQDKLA</sequence>
<comment type="catalytic activity">
    <reaction evidence="2 4">
        <text>L-methionyl-[protein] + [thioredoxin]-disulfide + H2O = L-methionyl-(S)-S-oxide-[protein] + [thioredoxin]-dithiol</text>
        <dbReference type="Rhea" id="RHEA:14217"/>
        <dbReference type="Rhea" id="RHEA-COMP:10698"/>
        <dbReference type="Rhea" id="RHEA-COMP:10700"/>
        <dbReference type="Rhea" id="RHEA-COMP:12313"/>
        <dbReference type="Rhea" id="RHEA-COMP:12315"/>
        <dbReference type="ChEBI" id="CHEBI:15377"/>
        <dbReference type="ChEBI" id="CHEBI:16044"/>
        <dbReference type="ChEBI" id="CHEBI:29950"/>
        <dbReference type="ChEBI" id="CHEBI:44120"/>
        <dbReference type="ChEBI" id="CHEBI:50058"/>
        <dbReference type="EC" id="1.8.4.11"/>
    </reaction>
</comment>
<feature type="active site" evidence="4">
    <location>
        <position position="17"/>
    </location>
</feature>
<reference evidence="6 8" key="1">
    <citation type="submission" date="2016-06" db="EMBL/GenBank/DDBJ databases">
        <authorList>
            <person name="Kjaerup R.B."/>
            <person name="Dalgaard T.S."/>
            <person name="Juul-Madsen H.R."/>
        </authorList>
    </citation>
    <scope>NUCLEOTIDE SEQUENCE [LARGE SCALE GENOMIC DNA]</scope>
    <source>
        <strain evidence="6">Orrdi1</strain>
    </source>
</reference>
<dbReference type="NCBIfam" id="TIGR00401">
    <property type="entry name" value="msrA"/>
    <property type="match status" value="1"/>
</dbReference>
<evidence type="ECO:0000256" key="4">
    <source>
        <dbReference type="HAMAP-Rule" id="MF_01401"/>
    </source>
</evidence>